<sequence length="344" mass="38138">MRIVFLRHSLLNRGGDKMIATHASFLAAQGHDVVIRTNLLKTVFSLDPRVRVEPLPFPGKLGTLVTAALSRQCADVVVADIVVLALLLSIRNRKRVLYFAQDYDESYYRFTLQRLFIRLLYGAALSFLRVRSIAVSKRLAQLLSQRFGAKVGLSENGVDTTIFYPEPDPDLIASKQGRQALLLLSRSDARKGFDIAQRTVAALKTGLPLEIWTVGENATGGFPGFLHRDFGYLDESALRRVFSSADLFLYPSRHEGFPLMVLEAFACGCPVVTTDAVPYAEHDENSLVCRIEDAHGAAEMVEILLADVTIRRRLAENGKALASRQTLHQASVTFADQLGAWYAN</sequence>
<comment type="caution">
    <text evidence="1">The sequence shown here is derived from an EMBL/GenBank/DDBJ whole genome shotgun (WGS) entry which is preliminary data.</text>
</comment>
<accession>A0A8J7JHZ9</accession>
<proteinExistence type="predicted"/>
<dbReference type="Pfam" id="PF13692">
    <property type="entry name" value="Glyco_trans_1_4"/>
    <property type="match status" value="1"/>
</dbReference>
<evidence type="ECO:0000313" key="2">
    <source>
        <dbReference type="Proteomes" id="UP000636888"/>
    </source>
</evidence>
<dbReference type="RefSeq" id="WP_199382931.1">
    <property type="nucleotide sequence ID" value="NZ_JAEMHM010000004.1"/>
</dbReference>
<dbReference type="SUPFAM" id="SSF53756">
    <property type="entry name" value="UDP-Glycosyltransferase/glycogen phosphorylase"/>
    <property type="match status" value="1"/>
</dbReference>
<evidence type="ECO:0000313" key="1">
    <source>
        <dbReference type="EMBL" id="MBJ6724080.1"/>
    </source>
</evidence>
<dbReference type="Proteomes" id="UP000636888">
    <property type="component" value="Unassembled WGS sequence"/>
</dbReference>
<keyword evidence="2" id="KW-1185">Reference proteome</keyword>
<dbReference type="PANTHER" id="PTHR12526:SF637">
    <property type="entry name" value="GLYCOSYLTRANSFERASE EPSF-RELATED"/>
    <property type="match status" value="1"/>
</dbReference>
<dbReference type="EMBL" id="JAEMHM010000004">
    <property type="protein sequence ID" value="MBJ6724080.1"/>
    <property type="molecule type" value="Genomic_DNA"/>
</dbReference>
<reference evidence="1" key="1">
    <citation type="submission" date="2020-12" db="EMBL/GenBank/DDBJ databases">
        <title>Geomonas sp. Red875, isolated from river sediment.</title>
        <authorList>
            <person name="Xu Z."/>
            <person name="Zhang Z."/>
            <person name="Masuda Y."/>
            <person name="Itoh H."/>
            <person name="Senoo K."/>
        </authorList>
    </citation>
    <scope>NUCLEOTIDE SEQUENCE</scope>
    <source>
        <strain evidence="1">Red875</strain>
    </source>
</reference>
<protein>
    <submittedName>
        <fullName evidence="1">Glycosyltransferase</fullName>
    </submittedName>
</protein>
<name>A0A8J7JHZ9_9BACT</name>
<dbReference type="Gene3D" id="3.40.50.2000">
    <property type="entry name" value="Glycogen Phosphorylase B"/>
    <property type="match status" value="2"/>
</dbReference>
<dbReference type="AlphaFoldDB" id="A0A8J7JHZ9"/>
<organism evidence="1 2">
    <name type="scientific">Geomesophilobacter sediminis</name>
    <dbReference type="NCBI Taxonomy" id="2798584"/>
    <lineage>
        <taxon>Bacteria</taxon>
        <taxon>Pseudomonadati</taxon>
        <taxon>Thermodesulfobacteriota</taxon>
        <taxon>Desulfuromonadia</taxon>
        <taxon>Geobacterales</taxon>
        <taxon>Geobacteraceae</taxon>
        <taxon>Geomesophilobacter</taxon>
    </lineage>
</organism>
<dbReference type="PANTHER" id="PTHR12526">
    <property type="entry name" value="GLYCOSYLTRANSFERASE"/>
    <property type="match status" value="1"/>
</dbReference>
<gene>
    <name evidence="1" type="ORF">JFN93_05115</name>
</gene>